<proteinExistence type="predicted"/>
<dbReference type="InterPro" id="IPR017439">
    <property type="entry name" value="Amidohydrolase"/>
</dbReference>
<protein>
    <submittedName>
        <fullName evidence="1">M20 family metallopeptidase</fullName>
    </submittedName>
</protein>
<comment type="caution">
    <text evidence="1">The sequence shown here is derived from an EMBL/GenBank/DDBJ whole genome shotgun (WGS) entry which is preliminary data.</text>
</comment>
<accession>A0ABV4YRT6</accession>
<dbReference type="InterPro" id="IPR017145">
    <property type="entry name" value="Aminobenzoyl-glu_utiliz_pB"/>
</dbReference>
<reference evidence="1 2" key="1">
    <citation type="submission" date="2024-05" db="EMBL/GenBank/DDBJ databases">
        <authorList>
            <person name="Venkateswaran K."/>
        </authorList>
    </citation>
    <scope>NUCLEOTIDE SEQUENCE [LARGE SCALE GENOMIC DNA]</scope>
    <source>
        <strain evidence="1 2">179-C4-2-HS</strain>
    </source>
</reference>
<dbReference type="NCBIfam" id="TIGR01891">
    <property type="entry name" value="amidohydrolases"/>
    <property type="match status" value="1"/>
</dbReference>
<organism evidence="1 2">
    <name type="scientific">Neobacillus driksii</name>
    <dbReference type="NCBI Taxonomy" id="3035913"/>
    <lineage>
        <taxon>Bacteria</taxon>
        <taxon>Bacillati</taxon>
        <taxon>Bacillota</taxon>
        <taxon>Bacilli</taxon>
        <taxon>Bacillales</taxon>
        <taxon>Bacillaceae</taxon>
        <taxon>Neobacillus</taxon>
    </lineage>
</organism>
<gene>
    <name evidence="1" type="ORF">P5G62_009185</name>
</gene>
<dbReference type="Pfam" id="PF01546">
    <property type="entry name" value="Peptidase_M20"/>
    <property type="match status" value="1"/>
</dbReference>
<dbReference type="InterPro" id="IPR052030">
    <property type="entry name" value="Peptidase_M20/M20A_hydrolases"/>
</dbReference>
<dbReference type="EMBL" id="JAROBZ020000001">
    <property type="protein sequence ID" value="MFB3167283.1"/>
    <property type="molecule type" value="Genomic_DNA"/>
</dbReference>
<dbReference type="SUPFAM" id="SSF55031">
    <property type="entry name" value="Bacterial exopeptidase dimerisation domain"/>
    <property type="match status" value="1"/>
</dbReference>
<evidence type="ECO:0000313" key="2">
    <source>
        <dbReference type="Proteomes" id="UP001241748"/>
    </source>
</evidence>
<dbReference type="SUPFAM" id="SSF53187">
    <property type="entry name" value="Zn-dependent exopeptidases"/>
    <property type="match status" value="1"/>
</dbReference>
<keyword evidence="2" id="KW-1185">Reference proteome</keyword>
<evidence type="ECO:0000313" key="1">
    <source>
        <dbReference type="EMBL" id="MFB3167283.1"/>
    </source>
</evidence>
<dbReference type="InterPro" id="IPR002933">
    <property type="entry name" value="Peptidase_M20"/>
</dbReference>
<dbReference type="Gene3D" id="3.30.70.360">
    <property type="match status" value="1"/>
</dbReference>
<sequence>MSFVQSISEKVEGKRQSYIQLSDKIWEYAETKYTEHKSSEILANHLEGEGFKVERGVGGLPTAFTATFGSGFPVIAILGEYDALFNLSQEKGKSEWNPVVPEGNGHGCGHNLLGTASLAAAIAVKEILVEKTLSGTVRYYGCPAEEGGGGKAYMVKAGLFNDVDAAITWHPSTNNGVMSFRLLATTQHCFTFKGRSSHAGATPHLGRSALDAVQLMNVGANYLREHLIQDTRLHYAITNTGGNSANVVQSEAQVLYKLRGPNLRVVNDMLERVKNIANGAALMTDCEVIYSFDAGSSDIILNQTLEKVMNESFIELGVPKFNSNELDFASEIRKTFNQEERVTDGEKSLADSLMPYSFDAGIGYGSSDVGDVSWIVPTVQCGTACFALDTAFHTWQVVSQGATSIGHKGMLHAAKVMGLTAVELLLQPEIVIKAKEEHKKKLDKTPYVSPIPETSLFPKELVSIG</sequence>
<name>A0ABV4YRT6_9BACI</name>
<dbReference type="InterPro" id="IPR036264">
    <property type="entry name" value="Bact_exopeptidase_dim_dom"/>
</dbReference>
<dbReference type="PIRSF" id="PIRSF037227">
    <property type="entry name" value="Aminobenzoyl-glu_utiliz_pB"/>
    <property type="match status" value="1"/>
</dbReference>
<dbReference type="PANTHER" id="PTHR30575">
    <property type="entry name" value="PEPTIDASE M20"/>
    <property type="match status" value="1"/>
</dbReference>
<dbReference type="RefSeq" id="WP_306074827.1">
    <property type="nucleotide sequence ID" value="NZ_JAROBZ020000001.1"/>
</dbReference>
<dbReference type="CDD" id="cd05673">
    <property type="entry name" value="M20_Acy1L2_AbgB"/>
    <property type="match status" value="1"/>
</dbReference>
<dbReference type="Gene3D" id="3.40.630.10">
    <property type="entry name" value="Zn peptidases"/>
    <property type="match status" value="1"/>
</dbReference>
<dbReference type="PANTHER" id="PTHR30575:SF0">
    <property type="entry name" value="XAA-ARG DIPEPTIDASE"/>
    <property type="match status" value="1"/>
</dbReference>
<dbReference type="Proteomes" id="UP001241748">
    <property type="component" value="Unassembled WGS sequence"/>
</dbReference>